<protein>
    <submittedName>
        <fullName evidence="1">Uncharacterized protein</fullName>
    </submittedName>
</protein>
<comment type="caution">
    <text evidence="1">The sequence shown here is derived from an EMBL/GenBank/DDBJ whole genome shotgun (WGS) entry which is preliminary data.</text>
</comment>
<evidence type="ECO:0000313" key="2">
    <source>
        <dbReference type="Proteomes" id="UP000821845"/>
    </source>
</evidence>
<accession>A0ACB7RVE6</accession>
<dbReference type="Proteomes" id="UP000821845">
    <property type="component" value="Chromosome 7"/>
</dbReference>
<reference evidence="1" key="1">
    <citation type="submission" date="2020-05" db="EMBL/GenBank/DDBJ databases">
        <title>Large-scale comparative analyses of tick genomes elucidate their genetic diversity and vector capacities.</title>
        <authorList>
            <person name="Jia N."/>
            <person name="Wang J."/>
            <person name="Shi W."/>
            <person name="Du L."/>
            <person name="Sun Y."/>
            <person name="Zhan W."/>
            <person name="Jiang J."/>
            <person name="Wang Q."/>
            <person name="Zhang B."/>
            <person name="Ji P."/>
            <person name="Sakyi L.B."/>
            <person name="Cui X."/>
            <person name="Yuan T."/>
            <person name="Jiang B."/>
            <person name="Yang W."/>
            <person name="Lam T.T.-Y."/>
            <person name="Chang Q."/>
            <person name="Ding S."/>
            <person name="Wang X."/>
            <person name="Zhu J."/>
            <person name="Ruan X."/>
            <person name="Zhao L."/>
            <person name="Wei J."/>
            <person name="Que T."/>
            <person name="Du C."/>
            <person name="Cheng J."/>
            <person name="Dai P."/>
            <person name="Han X."/>
            <person name="Huang E."/>
            <person name="Gao Y."/>
            <person name="Liu J."/>
            <person name="Shao H."/>
            <person name="Ye R."/>
            <person name="Li L."/>
            <person name="Wei W."/>
            <person name="Wang X."/>
            <person name="Wang C."/>
            <person name="Yang T."/>
            <person name="Huo Q."/>
            <person name="Li W."/>
            <person name="Guo W."/>
            <person name="Chen H."/>
            <person name="Zhou L."/>
            <person name="Ni X."/>
            <person name="Tian J."/>
            <person name="Zhou Y."/>
            <person name="Sheng Y."/>
            <person name="Liu T."/>
            <person name="Pan Y."/>
            <person name="Xia L."/>
            <person name="Li J."/>
            <person name="Zhao F."/>
            <person name="Cao W."/>
        </authorList>
    </citation>
    <scope>NUCLEOTIDE SEQUENCE</scope>
    <source>
        <strain evidence="1">Hyas-2018</strain>
    </source>
</reference>
<evidence type="ECO:0000313" key="1">
    <source>
        <dbReference type="EMBL" id="KAH6925429.1"/>
    </source>
</evidence>
<name>A0ACB7RVE6_HYAAI</name>
<gene>
    <name evidence="1" type="ORF">HPB50_005320</name>
</gene>
<sequence length="999" mass="109187">MQDEKTCAPPDKNKDGNTPPAHAVSFRPPLSVMSSAVKNYTEAKEQNRSCSAGTSKAFPNSATAEATKSRSTLSNASTSSASSRQLGGVSDDGTAGMFSARPDDVGGKDGRDVDGETRKSMQAVKSGVGRLCNRPPPLWLCLLLAVLVAVALTAVVLAFLVGLLLEGTSGTTAVRVCHTHECHEYGRRLGGSLNLSVRPCDSFAHFVCDGWTRDSELGTYELLVAQGLDSVARTLDDVTVPLTGQSPFQRGVALYRSCDNLLRGHHDDLASVREALREAGITWPRRPARADVLHTILATSLRLGWDVLFRFVPLRSSRPRLAVNPGRTVAAVFNRKLASEYAHARRSREYFSELRSSMLPPDVSPSDDTRAKVTDEVSFQEVAAIEELATPLLSAAYYVPSAPHESAENMANNPEIGLSRTRWATQLRLFGLDDATDLVTANPEYLLTFMGLWRSLGENTTHVFVSWYTVQVAALLANQNLIVNFYDGHSRRALSLHVGFCLGLAYAVSGPAIFSDYSRHVLRATVRQDAGRLLLGVREFFWKRLARWGGYDANVTVVDQWSSLDVVFRELGSSDHQRTGVGGPVNRDSRAGAYATIGGAVPELTEVSLVANLRKVSSSVTMEIRGDYGFGDAEQSAISVSISEMHLLATSRALHDFTLMPYALSFPYFDVQLPAAVSYAGLGAEVARALGVLVLDAYRAQPTSRIWLDDLTRCLSTSPFADNVVVDVAETLSLGAVVDAYEDVRADMDAAKLPGLERYTDLQLLFMALCFAKCRGSGSRKTPPSACNLPLMRYADILVLQEQGADIRQVADGGSAVTLVLEDTEETRKMWNFKFRVLYTVILRKNNLVLDINVTNTGDAEFSFTILLHTYLRLSDVNQFSISGLRGCPYVDKVKQGEKSLECEDQVHIKGATDRVYSKTSDTHTCSMAGRAWVIVKKTENFPDTVLWNPWVTGAASMADFGDDEYMKMVCVEPGYVSEPNKLTAKETFEASVTMEAVE</sequence>
<organism evidence="1 2">
    <name type="scientific">Hyalomma asiaticum</name>
    <name type="common">Tick</name>
    <dbReference type="NCBI Taxonomy" id="266040"/>
    <lineage>
        <taxon>Eukaryota</taxon>
        <taxon>Metazoa</taxon>
        <taxon>Ecdysozoa</taxon>
        <taxon>Arthropoda</taxon>
        <taxon>Chelicerata</taxon>
        <taxon>Arachnida</taxon>
        <taxon>Acari</taxon>
        <taxon>Parasitiformes</taxon>
        <taxon>Ixodida</taxon>
        <taxon>Ixodoidea</taxon>
        <taxon>Ixodidae</taxon>
        <taxon>Hyalomminae</taxon>
        <taxon>Hyalomma</taxon>
    </lineage>
</organism>
<proteinExistence type="predicted"/>
<dbReference type="EMBL" id="CM023487">
    <property type="protein sequence ID" value="KAH6925429.1"/>
    <property type="molecule type" value="Genomic_DNA"/>
</dbReference>
<keyword evidence="2" id="KW-1185">Reference proteome</keyword>